<feature type="transmembrane region" description="Helical" evidence="1">
    <location>
        <begin position="171"/>
        <end position="194"/>
    </location>
</feature>
<protein>
    <recommendedName>
        <fullName evidence="4">ABC-2 family transporter protein</fullName>
    </recommendedName>
</protein>
<feature type="transmembrane region" description="Helical" evidence="1">
    <location>
        <begin position="72"/>
        <end position="92"/>
    </location>
</feature>
<reference evidence="2" key="2">
    <citation type="journal article" date="2021" name="PeerJ">
        <title>Extensive microbial diversity within the chicken gut microbiome revealed by metagenomics and culture.</title>
        <authorList>
            <person name="Gilroy R."/>
            <person name="Ravi A."/>
            <person name="Getino M."/>
            <person name="Pursley I."/>
            <person name="Horton D.L."/>
            <person name="Alikhan N.F."/>
            <person name="Baker D."/>
            <person name="Gharbi K."/>
            <person name="Hall N."/>
            <person name="Watson M."/>
            <person name="Adriaenssens E.M."/>
            <person name="Foster-Nyarko E."/>
            <person name="Jarju S."/>
            <person name="Secka A."/>
            <person name="Antonio M."/>
            <person name="Oren A."/>
            <person name="Chaudhuri R.R."/>
            <person name="La Ragione R."/>
            <person name="Hildebrand F."/>
            <person name="Pallen M.J."/>
        </authorList>
    </citation>
    <scope>NUCLEOTIDE SEQUENCE</scope>
    <source>
        <strain evidence="2">ChiGjej1B1-1684</strain>
    </source>
</reference>
<keyword evidence="1" id="KW-0472">Membrane</keyword>
<feature type="transmembrane region" description="Helical" evidence="1">
    <location>
        <begin position="246"/>
        <end position="270"/>
    </location>
</feature>
<accession>A0A9D1S878</accession>
<feature type="transmembrane region" description="Helical" evidence="1">
    <location>
        <begin position="12"/>
        <end position="34"/>
    </location>
</feature>
<gene>
    <name evidence="2" type="ORF">IAD22_05730</name>
</gene>
<keyword evidence="1" id="KW-1133">Transmembrane helix</keyword>
<reference evidence="2" key="1">
    <citation type="submission" date="2020-10" db="EMBL/GenBank/DDBJ databases">
        <authorList>
            <person name="Gilroy R."/>
        </authorList>
    </citation>
    <scope>NUCLEOTIDE SEQUENCE</scope>
    <source>
        <strain evidence="2">ChiGjej1B1-1684</strain>
    </source>
</reference>
<evidence type="ECO:0000313" key="2">
    <source>
        <dbReference type="EMBL" id="HIU50495.1"/>
    </source>
</evidence>
<keyword evidence="1" id="KW-0812">Transmembrane</keyword>
<proteinExistence type="predicted"/>
<evidence type="ECO:0000313" key="3">
    <source>
        <dbReference type="Proteomes" id="UP000824118"/>
    </source>
</evidence>
<feature type="transmembrane region" description="Helical" evidence="1">
    <location>
        <begin position="206"/>
        <end position="226"/>
    </location>
</feature>
<sequence>MKRFMGAFRMDLKRAFINPVFIATIFLMMCLFFVNDFINNFELSWAWGRKSLLMADGQIHLSVFDVWYSDVVAGYSIFATTIAALPYAHSFCTDFENRNFRSVVIRTGTECYTASKIITVFLSAYAVYFMASLLYSVFIYFFVFLITGQFLLTTSPKTGASTLSGMIINQFGDYAAILLDTAIRGIEMGIWALGALCVSAFTESKFLVIVSPYLLVYYVRYFSLYLPLSDLYIHSVFSLNHLNSGIAIPGYLVTLLYTLLLTTLFSYIFVNKAKRRIYYG</sequence>
<organism evidence="2 3">
    <name type="scientific">Candidatus Limousia pullorum</name>
    <dbReference type="NCBI Taxonomy" id="2840860"/>
    <lineage>
        <taxon>Bacteria</taxon>
        <taxon>Bacillati</taxon>
        <taxon>Bacillota</taxon>
        <taxon>Clostridia</taxon>
        <taxon>Eubacteriales</taxon>
        <taxon>Oscillospiraceae</taxon>
        <taxon>Oscillospiraceae incertae sedis</taxon>
        <taxon>Candidatus Limousia</taxon>
    </lineage>
</organism>
<dbReference type="AlphaFoldDB" id="A0A9D1S878"/>
<comment type="caution">
    <text evidence="2">The sequence shown here is derived from an EMBL/GenBank/DDBJ whole genome shotgun (WGS) entry which is preliminary data.</text>
</comment>
<name>A0A9D1S878_9FIRM</name>
<evidence type="ECO:0000256" key="1">
    <source>
        <dbReference type="SAM" id="Phobius"/>
    </source>
</evidence>
<dbReference type="Proteomes" id="UP000824118">
    <property type="component" value="Unassembled WGS sequence"/>
</dbReference>
<dbReference type="EMBL" id="DVNG01000085">
    <property type="protein sequence ID" value="HIU50495.1"/>
    <property type="molecule type" value="Genomic_DNA"/>
</dbReference>
<feature type="transmembrane region" description="Helical" evidence="1">
    <location>
        <begin position="125"/>
        <end position="151"/>
    </location>
</feature>
<evidence type="ECO:0008006" key="4">
    <source>
        <dbReference type="Google" id="ProtNLM"/>
    </source>
</evidence>